<dbReference type="Proteomes" id="UP000317010">
    <property type="component" value="Unassembled WGS sequence"/>
</dbReference>
<dbReference type="AlphaFoldDB" id="A0A562UA54"/>
<reference evidence="1 2" key="1">
    <citation type="submission" date="2019-07" db="EMBL/GenBank/DDBJ databases">
        <title>Genomic Encyclopedia of Archaeal and Bacterial Type Strains, Phase II (KMG-II): from individual species to whole genera.</title>
        <authorList>
            <person name="Goeker M."/>
        </authorList>
    </citation>
    <scope>NUCLEOTIDE SEQUENCE [LARGE SCALE GENOMIC DNA]</scope>
    <source>
        <strain evidence="1 2">ATCC BAA-1854</strain>
    </source>
</reference>
<evidence type="ECO:0000313" key="1">
    <source>
        <dbReference type="EMBL" id="TWJ02207.1"/>
    </source>
</evidence>
<accession>A0A562UA54</accession>
<sequence>MKKRTLITLLLICCFIICYAVTDSLTGSWIGKLILPSGDSLPMKYTFKVDGNLLTGTETGPDGTFSFIDGKVNKDDFSFIINANSENIIHTGKYLRDSVILNFEIHGQKLHVSCIRAH</sequence>
<gene>
    <name evidence="1" type="ORF">JN11_01178</name>
</gene>
<dbReference type="RefSeq" id="WP_144910550.1">
    <property type="nucleotide sequence ID" value="NZ_VLLI01000003.1"/>
</dbReference>
<dbReference type="OrthoDB" id="796539at2"/>
<organism evidence="1 2">
    <name type="scientific">Mucilaginibacter frigoritolerans</name>
    <dbReference type="NCBI Taxonomy" id="652788"/>
    <lineage>
        <taxon>Bacteria</taxon>
        <taxon>Pseudomonadati</taxon>
        <taxon>Bacteroidota</taxon>
        <taxon>Sphingobacteriia</taxon>
        <taxon>Sphingobacteriales</taxon>
        <taxon>Sphingobacteriaceae</taxon>
        <taxon>Mucilaginibacter</taxon>
    </lineage>
</organism>
<evidence type="ECO:0000313" key="2">
    <source>
        <dbReference type="Proteomes" id="UP000317010"/>
    </source>
</evidence>
<protein>
    <recommendedName>
        <fullName evidence="3">Glycoside hydrolase</fullName>
    </recommendedName>
</protein>
<comment type="caution">
    <text evidence="1">The sequence shown here is derived from an EMBL/GenBank/DDBJ whole genome shotgun (WGS) entry which is preliminary data.</text>
</comment>
<keyword evidence="2" id="KW-1185">Reference proteome</keyword>
<name>A0A562UA54_9SPHI</name>
<evidence type="ECO:0008006" key="3">
    <source>
        <dbReference type="Google" id="ProtNLM"/>
    </source>
</evidence>
<proteinExistence type="predicted"/>
<dbReference type="EMBL" id="VLLI01000003">
    <property type="protein sequence ID" value="TWJ02207.1"/>
    <property type="molecule type" value="Genomic_DNA"/>
</dbReference>